<dbReference type="STRING" id="2041.AERYTH_01740"/>
<organism evidence="6 7">
    <name type="scientific">Aeromicrobium erythreum</name>
    <dbReference type="NCBI Taxonomy" id="2041"/>
    <lineage>
        <taxon>Bacteria</taxon>
        <taxon>Bacillati</taxon>
        <taxon>Actinomycetota</taxon>
        <taxon>Actinomycetes</taxon>
        <taxon>Propionibacteriales</taxon>
        <taxon>Nocardioidaceae</taxon>
        <taxon>Aeromicrobium</taxon>
    </lineage>
</organism>
<sequence length="356" mass="36825">MTLPHLTRARALAAVVAATAALGLSACGVGGDTEQASADACPFQADESVDTTVRIGYQKIPNGDVVVKDQKILENCLPNATIEWSNFASGGDVVQAFGGKSLDIGLAGSSPSTKALSAPLDLPVSVIWIHDVIGSAESLVVRDGEATDIKGLKGKTIATPFGSTAHFSLLQAIADAGEDPSDYTIVNTEPEQIAPAWSRGDIDAAWIWDPTLSTLVKDGGKVVLTSEDTAKAGKPTFDLAIADRTFVKDNPKVLAVWAKAQDYAVKQIKDDPAKAAQSAAVEIGVSAADAEKQFAGFTFLDAKQQAGADWLGGKLGQDLFSTAQFLLTQDGIAKVAPESTYADGVDPGPAKAAAGE</sequence>
<dbReference type="InterPro" id="IPR015168">
    <property type="entry name" value="SsuA/THI5"/>
</dbReference>
<dbReference type="Gene3D" id="3.40.190.10">
    <property type="entry name" value="Periplasmic binding protein-like II"/>
    <property type="match status" value="2"/>
</dbReference>
<dbReference type="Pfam" id="PF09084">
    <property type="entry name" value="NMT1"/>
    <property type="match status" value="1"/>
</dbReference>
<evidence type="ECO:0000259" key="5">
    <source>
        <dbReference type="SMART" id="SM00062"/>
    </source>
</evidence>
<dbReference type="GO" id="GO:0042918">
    <property type="term" value="P:alkanesulfonate transmembrane transport"/>
    <property type="evidence" value="ECO:0007669"/>
    <property type="project" value="TreeGrafter"/>
</dbReference>
<evidence type="ECO:0000256" key="3">
    <source>
        <dbReference type="ARBA" id="ARBA00022729"/>
    </source>
</evidence>
<dbReference type="PROSITE" id="PS51318">
    <property type="entry name" value="TAT"/>
    <property type="match status" value="1"/>
</dbReference>
<dbReference type="PANTHER" id="PTHR30024">
    <property type="entry name" value="ALIPHATIC SULFONATES-BINDING PROTEIN-RELATED"/>
    <property type="match status" value="1"/>
</dbReference>
<evidence type="ECO:0000256" key="4">
    <source>
        <dbReference type="SAM" id="SignalP"/>
    </source>
</evidence>
<dbReference type="AlphaFoldDB" id="A0A0U4D5L6"/>
<dbReference type="Proteomes" id="UP000067689">
    <property type="component" value="Chromosome"/>
</dbReference>
<dbReference type="InterPro" id="IPR006311">
    <property type="entry name" value="TAT_signal"/>
</dbReference>
<dbReference type="SUPFAM" id="SSF53850">
    <property type="entry name" value="Periplasmic binding protein-like II"/>
    <property type="match status" value="1"/>
</dbReference>
<keyword evidence="7" id="KW-1185">Reference proteome</keyword>
<evidence type="ECO:0000256" key="1">
    <source>
        <dbReference type="ARBA" id="ARBA00004418"/>
    </source>
</evidence>
<dbReference type="PANTHER" id="PTHR30024:SF47">
    <property type="entry name" value="TAURINE-BINDING PERIPLASMIC PROTEIN"/>
    <property type="match status" value="1"/>
</dbReference>
<feature type="chain" id="PRO_5039141668" evidence="4">
    <location>
        <begin position="27"/>
        <end position="356"/>
    </location>
</feature>
<dbReference type="EMBL" id="CP011502">
    <property type="protein sequence ID" value="ALX03506.1"/>
    <property type="molecule type" value="Genomic_DNA"/>
</dbReference>
<evidence type="ECO:0000313" key="6">
    <source>
        <dbReference type="EMBL" id="ALX03506.1"/>
    </source>
</evidence>
<reference evidence="6 7" key="1">
    <citation type="journal article" date="1991" name="Int. J. Syst. Bacteriol.">
        <title>Description of the erythromycin-producing bacterium Arthrobacter sp. strain NRRL B-3381 as Aeromicrobium erythreum gen. nov., sp. nov.</title>
        <authorList>
            <person name="Miller E.S."/>
            <person name="Woese C.R."/>
            <person name="Brenner S."/>
        </authorList>
    </citation>
    <scope>NUCLEOTIDE SEQUENCE [LARGE SCALE GENOMIC DNA]</scope>
    <source>
        <strain evidence="6 7">AR18</strain>
    </source>
</reference>
<gene>
    <name evidence="6" type="ORF">AERYTH_01740</name>
</gene>
<evidence type="ECO:0000256" key="2">
    <source>
        <dbReference type="ARBA" id="ARBA00010742"/>
    </source>
</evidence>
<comment type="subcellular location">
    <subcellularLocation>
        <location evidence="1">Periplasm</location>
    </subcellularLocation>
</comment>
<proteinExistence type="inferred from homology"/>
<dbReference type="InterPro" id="IPR001638">
    <property type="entry name" value="Solute-binding_3/MltF_N"/>
</dbReference>
<dbReference type="RefSeq" id="WP_067853850.1">
    <property type="nucleotide sequence ID" value="NZ_CP011502.1"/>
</dbReference>
<feature type="domain" description="Solute-binding protein family 3/N-terminal" evidence="5">
    <location>
        <begin position="52"/>
        <end position="280"/>
    </location>
</feature>
<dbReference type="PATRIC" id="fig|2041.4.peg.366"/>
<accession>A0A0U4D5L6</accession>
<protein>
    <submittedName>
        <fullName evidence="6">Glycine/betaine ABC transporter substrate-binding protein</fullName>
    </submittedName>
</protein>
<dbReference type="KEGG" id="aer:AERYTH_01740"/>
<dbReference type="GO" id="GO:0042597">
    <property type="term" value="C:periplasmic space"/>
    <property type="evidence" value="ECO:0007669"/>
    <property type="project" value="UniProtKB-SubCell"/>
</dbReference>
<keyword evidence="3 4" id="KW-0732">Signal</keyword>
<comment type="similarity">
    <text evidence="2">Belongs to the bacterial solute-binding protein SsuA/TauA family.</text>
</comment>
<name>A0A0U4D5L6_9ACTN</name>
<feature type="signal peptide" evidence="4">
    <location>
        <begin position="1"/>
        <end position="26"/>
    </location>
</feature>
<dbReference type="SMART" id="SM00062">
    <property type="entry name" value="PBPb"/>
    <property type="match status" value="1"/>
</dbReference>
<dbReference type="OrthoDB" id="286202at2"/>
<evidence type="ECO:0000313" key="7">
    <source>
        <dbReference type="Proteomes" id="UP000067689"/>
    </source>
</evidence>